<accession>A0ABR0MPM3</accession>
<comment type="caution">
    <text evidence="1">The sequence shown here is derived from an EMBL/GenBank/DDBJ whole genome shotgun (WGS) entry which is preliminary data.</text>
</comment>
<sequence>MERSRSNFGESYLHVSPMEQISATSLIFTKQEWSRQNILDLIFAEQERSRSNFGESYLHVSAMEQISATSLIFTE</sequence>
<reference evidence="1 2" key="1">
    <citation type="submission" date="2023-03" db="EMBL/GenBank/DDBJ databases">
        <title>WGS of Gossypium arboreum.</title>
        <authorList>
            <person name="Yu D."/>
        </authorList>
    </citation>
    <scope>NUCLEOTIDE SEQUENCE [LARGE SCALE GENOMIC DNA]</scope>
    <source>
        <tissue evidence="1">Leaf</tissue>
    </source>
</reference>
<organism evidence="1 2">
    <name type="scientific">Gossypium arboreum</name>
    <name type="common">Tree cotton</name>
    <name type="synonym">Gossypium nanking</name>
    <dbReference type="NCBI Taxonomy" id="29729"/>
    <lineage>
        <taxon>Eukaryota</taxon>
        <taxon>Viridiplantae</taxon>
        <taxon>Streptophyta</taxon>
        <taxon>Embryophyta</taxon>
        <taxon>Tracheophyta</taxon>
        <taxon>Spermatophyta</taxon>
        <taxon>Magnoliopsida</taxon>
        <taxon>eudicotyledons</taxon>
        <taxon>Gunneridae</taxon>
        <taxon>Pentapetalae</taxon>
        <taxon>rosids</taxon>
        <taxon>malvids</taxon>
        <taxon>Malvales</taxon>
        <taxon>Malvaceae</taxon>
        <taxon>Malvoideae</taxon>
        <taxon>Gossypium</taxon>
    </lineage>
</organism>
<evidence type="ECO:0000313" key="2">
    <source>
        <dbReference type="Proteomes" id="UP001358586"/>
    </source>
</evidence>
<name>A0ABR0MPM3_GOSAR</name>
<dbReference type="EMBL" id="JARKNE010000012">
    <property type="protein sequence ID" value="KAK5775758.1"/>
    <property type="molecule type" value="Genomic_DNA"/>
</dbReference>
<gene>
    <name evidence="1" type="ORF">PVK06_043697</name>
</gene>
<keyword evidence="2" id="KW-1185">Reference proteome</keyword>
<dbReference type="Proteomes" id="UP001358586">
    <property type="component" value="Chromosome 12"/>
</dbReference>
<proteinExistence type="predicted"/>
<protein>
    <submittedName>
        <fullName evidence="1">Uncharacterized protein</fullName>
    </submittedName>
</protein>
<evidence type="ECO:0000313" key="1">
    <source>
        <dbReference type="EMBL" id="KAK5775758.1"/>
    </source>
</evidence>